<accession>A0A8J5N4L3</accession>
<feature type="transmembrane region" description="Helical" evidence="1">
    <location>
        <begin position="7"/>
        <end position="32"/>
    </location>
</feature>
<reference evidence="2" key="1">
    <citation type="journal article" date="2021" name="Sci. Adv.">
        <title>The American lobster genome reveals insights on longevity, neural, and immune adaptations.</title>
        <authorList>
            <person name="Polinski J.M."/>
            <person name="Zimin A.V."/>
            <person name="Clark K.F."/>
            <person name="Kohn A.B."/>
            <person name="Sadowski N."/>
            <person name="Timp W."/>
            <person name="Ptitsyn A."/>
            <person name="Khanna P."/>
            <person name="Romanova D.Y."/>
            <person name="Williams P."/>
            <person name="Greenwood S.J."/>
            <person name="Moroz L.L."/>
            <person name="Walt D.R."/>
            <person name="Bodnar A.G."/>
        </authorList>
    </citation>
    <scope>NUCLEOTIDE SEQUENCE</scope>
    <source>
        <strain evidence="2">GMGI-L3</strain>
    </source>
</reference>
<name>A0A8J5N4L3_HOMAM</name>
<dbReference type="AlphaFoldDB" id="A0A8J5N4L3"/>
<dbReference type="Proteomes" id="UP000747542">
    <property type="component" value="Unassembled WGS sequence"/>
</dbReference>
<keyword evidence="3" id="KW-1185">Reference proteome</keyword>
<keyword evidence="1" id="KW-0472">Membrane</keyword>
<gene>
    <name evidence="2" type="ORF">Hamer_G018631</name>
</gene>
<keyword evidence="1" id="KW-1133">Transmembrane helix</keyword>
<keyword evidence="1" id="KW-0812">Transmembrane</keyword>
<evidence type="ECO:0000313" key="3">
    <source>
        <dbReference type="Proteomes" id="UP000747542"/>
    </source>
</evidence>
<evidence type="ECO:0000256" key="1">
    <source>
        <dbReference type="SAM" id="Phobius"/>
    </source>
</evidence>
<protein>
    <submittedName>
        <fullName evidence="2">Uncharacterized protein</fullName>
    </submittedName>
</protein>
<feature type="transmembrane region" description="Helical" evidence="1">
    <location>
        <begin position="38"/>
        <end position="57"/>
    </location>
</feature>
<sequence length="194" mass="20774">MQLKKWLTGAVLVVLLDLVTPFILTTAVTVGVTIANPTLALIGGTGLLLGAAGLATVKKAKVLTPKFHHRFVRQAIQLPDESFSTSALEALFAVAESLDQETNCGQRLVCELAATPEAQLAPDEDLLISFIEDQSSLNHNQLNSPATTFQRAFFLGRQTGSVEDCANTYQKCPFSSNQTMEIIRSVGPAASTQV</sequence>
<comment type="caution">
    <text evidence="2">The sequence shown here is derived from an EMBL/GenBank/DDBJ whole genome shotgun (WGS) entry which is preliminary data.</text>
</comment>
<proteinExistence type="predicted"/>
<dbReference type="OrthoDB" id="6365491at2759"/>
<organism evidence="2 3">
    <name type="scientific">Homarus americanus</name>
    <name type="common">American lobster</name>
    <dbReference type="NCBI Taxonomy" id="6706"/>
    <lineage>
        <taxon>Eukaryota</taxon>
        <taxon>Metazoa</taxon>
        <taxon>Ecdysozoa</taxon>
        <taxon>Arthropoda</taxon>
        <taxon>Crustacea</taxon>
        <taxon>Multicrustacea</taxon>
        <taxon>Malacostraca</taxon>
        <taxon>Eumalacostraca</taxon>
        <taxon>Eucarida</taxon>
        <taxon>Decapoda</taxon>
        <taxon>Pleocyemata</taxon>
        <taxon>Astacidea</taxon>
        <taxon>Nephropoidea</taxon>
        <taxon>Nephropidae</taxon>
        <taxon>Homarus</taxon>
    </lineage>
</organism>
<evidence type="ECO:0000313" key="2">
    <source>
        <dbReference type="EMBL" id="KAG7173353.1"/>
    </source>
</evidence>
<dbReference type="EMBL" id="JAHLQT010009960">
    <property type="protein sequence ID" value="KAG7173353.1"/>
    <property type="molecule type" value="Genomic_DNA"/>
</dbReference>